<feature type="domain" description="PASTA" evidence="2">
    <location>
        <begin position="1414"/>
        <end position="1482"/>
    </location>
</feature>
<gene>
    <name evidence="3" type="ORF">HDF16_003998</name>
</gene>
<dbReference type="Gene3D" id="2.120.10.30">
    <property type="entry name" value="TolB, C-terminal domain"/>
    <property type="match status" value="2"/>
</dbReference>
<dbReference type="EMBL" id="JACHIP010000005">
    <property type="protein sequence ID" value="MBB5059275.1"/>
    <property type="molecule type" value="Genomic_DNA"/>
</dbReference>
<name>A0A7W7ZG29_9BACT</name>
<dbReference type="Pfam" id="PF22073">
    <property type="entry name" value="Cep192_D4"/>
    <property type="match status" value="1"/>
</dbReference>
<dbReference type="SUPFAM" id="SSF101898">
    <property type="entry name" value="NHL repeat"/>
    <property type="match status" value="2"/>
</dbReference>
<keyword evidence="1" id="KW-0472">Membrane</keyword>
<dbReference type="CDD" id="cd06577">
    <property type="entry name" value="PASTA_pknB"/>
    <property type="match status" value="1"/>
</dbReference>
<dbReference type="Pfam" id="PF10106">
    <property type="entry name" value="DUF2345"/>
    <property type="match status" value="1"/>
</dbReference>
<evidence type="ECO:0000259" key="2">
    <source>
        <dbReference type="PROSITE" id="PS51178"/>
    </source>
</evidence>
<dbReference type="InterPro" id="IPR041286">
    <property type="entry name" value="MBG_2"/>
</dbReference>
<dbReference type="Gene3D" id="2.40.10.500">
    <property type="match status" value="1"/>
</dbReference>
<dbReference type="Gene3D" id="3.40.390.10">
    <property type="entry name" value="Collagenase (Catalytic Domain)"/>
    <property type="match status" value="1"/>
</dbReference>
<dbReference type="RefSeq" id="WP_184220435.1">
    <property type="nucleotide sequence ID" value="NZ_JACHIP010000005.1"/>
</dbReference>
<keyword evidence="1" id="KW-0812">Transmembrane</keyword>
<dbReference type="InterPro" id="IPR054090">
    <property type="entry name" value="Cep192_Spd-2-like_dom"/>
</dbReference>
<dbReference type="InterPro" id="IPR015915">
    <property type="entry name" value="Kelch-typ_b-propeller"/>
</dbReference>
<dbReference type="InterPro" id="IPR018769">
    <property type="entry name" value="VgrG2_DUF2345"/>
</dbReference>
<evidence type="ECO:0000256" key="1">
    <source>
        <dbReference type="SAM" id="Phobius"/>
    </source>
</evidence>
<dbReference type="Gene3D" id="3.30.160.710">
    <property type="match status" value="1"/>
</dbReference>
<dbReference type="NCBIfam" id="NF012200">
    <property type="entry name" value="choice_anch_D"/>
    <property type="match status" value="4"/>
</dbReference>
<dbReference type="Pfam" id="PF03793">
    <property type="entry name" value="PASTA"/>
    <property type="match status" value="1"/>
</dbReference>
<sequence>MTKHSAVSWRSARFSEQFLSSTRPAVRSLNILLESLWDGFARTRTVLSLAIAVALLGAFSVAARAQYTFMPGWSQQSPASSPSGRTDNAMAYDSAHGQVVMFGGYGSDLLNETWLWNGATWTQANPATVPPARIWAAMAYDPVHGQVVMFGGETANSRTADTWLWDGTNWTQASPGTVPPARINQVMAYDTATSQLLMFGGLDASGGVELNDTWVWSGTDWIQQSPTSIPPARAVASMAYDAATSQVVLFGGFGGSSDLSDTWVWNGTNWTRQSPANNPGIRQGSSMDYDPAIGQVVLFGGQGTSGNLQNDTWLWNGSTWTLYPTSVSPSARNVENSMVYDAASSQMLLFGGQNNGVLGDTWVLLPSGNFGNVNVCPAGATTPAPCNETISFAVNVSGFQQLGTPVVLTQGTSGLDFTLGSGSTCQGVGSTGSCVVNVTFTPTAPGVRTGAVQLYFPNQSGVALSFPVYGVGQGPAVAIGPGTQSLLNTTATYPLTKPEGVAVDAVGNVFISDTATHQVLKVAANGTVSSVGVGLNYPQGMAVDGAGNVYIADNNLNEVVEVPAGCTTASCQTTVGVGLAAQLGVAVDGPGNVFISDFTGSQVVEVPVGCTTAACQTVVYNPAGANPVGVATDAAGDLFVADFGLKQVVEVPAGCTNSTCQIKVGQGWNQPVGVAVDAAGDVFVADEGSVTVVEVPAGCTSSSCQTPVLSGIFTVAVAVDAAGDLYIPETNAGQVLEINRSQPPSLSFGTVVVGNTTTQSITLQNVGNQPLDAAGSGLVVSGVAYSQVAGQGSPADCAASFALTPGQICNTTIQFAPQSYTQPQAGATTFYDNALNSSNAAQTVSLLGFGAKPVQSFFQFTVSEIGSGSGTVTDLSGAINCSEVNGTPTGTCTASLPSSALVTLTANPSATSTFLGWGGACASSGVSPTCFVLVTQVENVTASFVNPSFGNINVCPAGSTQQGCVATMAVTFNLPTTTTIGATRVVTQGLTGLDFTLGSSNTCIGTVTGGNACTVNVNFAPLAPGLRMGAVQIFDNNSNQVASTSIHGVGQGAVIAFSPAAQTTSSALASSAAGVAVDAAGNVYVAGGTGAVKLTPSGVQTTLPVSGFGAAGFYDVALDGAGNIYLADTSNNRVVVLSPAGVQTTLPTTGLSAPTGVKVDGSGNVFITDLNNNRVVEVSPSGVQTTVPTTGVNHPYYPAVDGAGDVFFLDSGNARVLKVTPGGIQSTVPLSGLAAGNGVAVDAAGDVFVSDQILNVVFEVTPSGVQTTIPTSGLNVLAGLAVDGAGDIFIAVNGLNRVAELSRSQPPAISFATTNVGSTSTDSPVTFTVQNVGNQPLTGSLAFNLGTSFTQNSSPDCSTSLPLAPGGSCGESFSFTPQSATFFSGSAVFTDNSLNGTTPGTQTIPIFGIGANNGVAGTVAVPNVVGQAQAAATAPLNAVGLGMGSVSTASSQTVPAGSIISENPVAGTQVAIGSPVNLLVSSGLPQQPSPNPLLLENNYFLTGDYVSAGVTLRGTGHNGIATGVITIPRAIPGAAGGIPDGADVVDAFLYWESLENTASASSTNGTFNGYPIVGQQIGSDIPNYTDGAVTGTLRSYRASVNIYLPVGANGIRTVSGPYTVSLPDSGGSTYPLTEGASLVLVYRVLSPNFPLKSVVIYDGAGLPTAGATQVVQGFYDAVGGANGTGKNTNLFASGGVWNNSVNTVTLGQSNQYSAPLNPAAAYAAVILSTPVKNSDNDGILDAWKAGPAAGDFHAGQPGYYDVKTSTWVGLPGAKHGQKDLFVQMDYMCGAVLASGSCDPAQENLFPSPDASGNDPLVMVQQAFAQSGVQLHLQVGNAVPETTCTDDLTTTPATLCQFPSQPGVIGWKNSLEFSKLYPRNLASCLSGGDCTTRFPYGQKDSYHYVLFGHSLAIPAYNTRFGTLTSINVVNGVTTIVTADRGTGISACPKRITLGGVLGNPSLNGIYNTTSCADSKTITVATPGVPNWSYPNTTLPEPVIGLTSGTITSISGYSDLGGADSAVTLGLWLTAPNQDMSKKATVVAGTLFHEIGHTLGLSHGGLYYDTSSSYVPTFEANCKPNYQSIMNYLFQLDGVGPDGTIAFSNQTLNTLNESAAGSVPQLTDLSNNAATFSTSAWYVPYAPGSPGSAATRHCDGTALTGDSIYRVDAPISPIAPPWSNGQDLNGIGVLQTKERGFNDLTNMDLRQVGATGGQFASLSTLLSFGSSAAPLNIGSGGNVTLGSGGTVALGSGGNVTLGSGGNVTLGSGGTITLGSGGNVTLGSGGNVTLGSGGTVTPGSSGNVTLGSGGNVTLGSGGTITLGSGGNVTLGSGGNVTLGSGGTIALGNGGGTVTIPSTGGSYTIDSSGGTITLGSGGNVTLGSGGNVTLGSGGTIALGSGGNVTLGSGGNVTLGSGGTITLGSGGNVTLGSGGNVTLGSGGTITLGSGGNVTLGSGGNVTLGSGGTVTLGSGGNVALGSGGNVTLGSGGSATLGAGGTVTLGSGGNVTLGSGGNVTLGSGGTITLGSGGNVTLGSGGNVTLGSGGNITLGSGGTLVFGSGGNVTLGSGGTVTDGGVTTVVSAGGNVTLGSGGTITLGSGGNVTLGSGGNVTLGSGGTITLGSGGNVTLGSGGNVTLGSGGNITLGSGGTITLGSGGNVTLGSGGVVTLGNGGSVNLGSGSSSISLASVPSITPASAGPTANTELTYETANSVVRVPTSPTQTATPTGVRINWKAPAFGVVQTYTIYRSSNGATPIVIGSVSGVNGNPPATEFTDTNPDLTATTVVYTITTTLVPDTGGTQRASQQSAPAVVKNDQTIVLGALPSSVVITTPPTVTVTATSMSNGAPNGLQVVFGAAGSCAVGSQSITGNVSSATIALSGTGSCTVTAAQPGTTSFNAANSVSGTFMVLAQGSNVKSQTINFATLPNAQYGGSFTLSATSSVGLPVSFTASGPCTTSGKISGIGMCAITASAAGNSTYSAASLTQSFTIFPAVLKVTANNLTSVYGQALPPLTYGYSGFIGNDTAAVISGGPALSTTATSSSVPGSYPITVSTGTLATTNYSFLYVSGTLTVQPKPQTITFTINPPASALYNTSFTVAATATSGGAVAFTSAGACSNLGAVYTMTNSTGTCSVIANQPGNAAYAAAPTITKTVIAAGPLLSVSASSIDFGTLYVGSIAAKTITLTNTGTAPATITDPLLSIVRGGDSSEFLALSLCPRQLGVGKTCFVTIAFLAGPYYTPQTATLQIMSNAPGSPQPVALNALVIHPVATVTPSSLSFGTIKHATSSTLNATLTNTGATLLSLTGISVTGTNATYFTKTSNCGSSLAVGASCTVAVKFTPPVTGKFSANLTFVDNAQNGGGTQTVPLSGTGN</sequence>
<keyword evidence="1" id="KW-1133">Transmembrane helix</keyword>
<dbReference type="SUPFAM" id="SSF55486">
    <property type="entry name" value="Metalloproteases ('zincins'), catalytic domain"/>
    <property type="match status" value="1"/>
</dbReference>
<feature type="transmembrane region" description="Helical" evidence="1">
    <location>
        <begin position="46"/>
        <end position="67"/>
    </location>
</feature>
<dbReference type="Proteomes" id="UP000540989">
    <property type="component" value="Unassembled WGS sequence"/>
</dbReference>
<dbReference type="PANTHER" id="PTHR24104">
    <property type="entry name" value="E3 UBIQUITIN-PROTEIN LIGASE NHLRC1-RELATED"/>
    <property type="match status" value="1"/>
</dbReference>
<dbReference type="SMART" id="SM00740">
    <property type="entry name" value="PASTA"/>
    <property type="match status" value="1"/>
</dbReference>
<dbReference type="Pfam" id="PF24681">
    <property type="entry name" value="Kelch_KLHDC2_KLHL20_DRC7"/>
    <property type="match status" value="1"/>
</dbReference>
<proteinExistence type="predicted"/>
<dbReference type="Gene3D" id="2.120.10.80">
    <property type="entry name" value="Kelch-type beta propeller"/>
    <property type="match status" value="1"/>
</dbReference>
<dbReference type="Pfam" id="PF18676">
    <property type="entry name" value="MBG_2"/>
    <property type="match status" value="1"/>
</dbReference>
<dbReference type="Gene3D" id="3.30.10.20">
    <property type="match status" value="1"/>
</dbReference>
<dbReference type="SUPFAM" id="SSF50965">
    <property type="entry name" value="Galactose oxidase, central domain"/>
    <property type="match status" value="1"/>
</dbReference>
<dbReference type="InterPro" id="IPR011042">
    <property type="entry name" value="6-blade_b-propeller_TolB-like"/>
</dbReference>
<dbReference type="GO" id="GO:0008237">
    <property type="term" value="F:metallopeptidase activity"/>
    <property type="evidence" value="ECO:0007669"/>
    <property type="project" value="InterPro"/>
</dbReference>
<organism evidence="3 4">
    <name type="scientific">Granulicella aggregans</name>
    <dbReference type="NCBI Taxonomy" id="474949"/>
    <lineage>
        <taxon>Bacteria</taxon>
        <taxon>Pseudomonadati</taxon>
        <taxon>Acidobacteriota</taxon>
        <taxon>Terriglobia</taxon>
        <taxon>Terriglobales</taxon>
        <taxon>Acidobacteriaceae</taxon>
        <taxon>Granulicella</taxon>
    </lineage>
</organism>
<dbReference type="InterPro" id="IPR005543">
    <property type="entry name" value="PASTA_dom"/>
</dbReference>
<accession>A0A7W7ZG29</accession>
<dbReference type="InterPro" id="IPR011043">
    <property type="entry name" value="Gal_Oxase/kelch_b-propeller"/>
</dbReference>
<keyword evidence="4" id="KW-1185">Reference proteome</keyword>
<dbReference type="InterPro" id="IPR024079">
    <property type="entry name" value="MetalloPept_cat_dom_sf"/>
</dbReference>
<dbReference type="Gene3D" id="2.60.40.10">
    <property type="entry name" value="Immunoglobulins"/>
    <property type="match status" value="4"/>
</dbReference>
<comment type="caution">
    <text evidence="3">The sequence shown here is derived from an EMBL/GenBank/DDBJ whole genome shotgun (WGS) entry which is preliminary data.</text>
</comment>
<dbReference type="PROSITE" id="PS51178">
    <property type="entry name" value="PASTA"/>
    <property type="match status" value="1"/>
</dbReference>
<dbReference type="PANTHER" id="PTHR24104:SF25">
    <property type="entry name" value="PROTEIN LIN-41"/>
    <property type="match status" value="1"/>
</dbReference>
<dbReference type="InterPro" id="IPR013783">
    <property type="entry name" value="Ig-like_fold"/>
</dbReference>
<evidence type="ECO:0000313" key="3">
    <source>
        <dbReference type="EMBL" id="MBB5059275.1"/>
    </source>
</evidence>
<protein>
    <submittedName>
        <fullName evidence="3">Uncharacterized protein (DUF2345 family)</fullName>
    </submittedName>
</protein>
<reference evidence="3 4" key="1">
    <citation type="submission" date="2020-08" db="EMBL/GenBank/DDBJ databases">
        <title>Genomic Encyclopedia of Type Strains, Phase IV (KMG-V): Genome sequencing to study the core and pangenomes of soil and plant-associated prokaryotes.</title>
        <authorList>
            <person name="Whitman W."/>
        </authorList>
    </citation>
    <scope>NUCLEOTIDE SEQUENCE [LARGE SCALE GENOMIC DNA]</scope>
    <source>
        <strain evidence="3 4">M8UP14</strain>
    </source>
</reference>
<evidence type="ECO:0000313" key="4">
    <source>
        <dbReference type="Proteomes" id="UP000540989"/>
    </source>
</evidence>
<dbReference type="InterPro" id="IPR050952">
    <property type="entry name" value="TRIM-NHL_E3_ligases"/>
</dbReference>
<dbReference type="GO" id="GO:0008270">
    <property type="term" value="F:zinc ion binding"/>
    <property type="evidence" value="ECO:0007669"/>
    <property type="project" value="UniProtKB-KW"/>
</dbReference>